<feature type="domain" description="AMP-dependent synthetase/ligase" evidence="3">
    <location>
        <begin position="49"/>
        <end position="401"/>
    </location>
</feature>
<evidence type="ECO:0000313" key="6">
    <source>
        <dbReference type="Proteomes" id="UP000683291"/>
    </source>
</evidence>
<dbReference type="Proteomes" id="UP000683291">
    <property type="component" value="Chromosome pJK7-1-4"/>
</dbReference>
<dbReference type="GO" id="GO:0006631">
    <property type="term" value="P:fatty acid metabolic process"/>
    <property type="evidence" value="ECO:0007669"/>
    <property type="project" value="TreeGrafter"/>
</dbReference>
<dbReference type="InterPro" id="IPR000873">
    <property type="entry name" value="AMP-dep_synth/lig_dom"/>
</dbReference>
<sequence>MYRDPRSARGRRAAAYREQAGGSAELRRGVRQHPVAAVRFDADTVYGAFEGAARRWPDRAMLCTLPGVAEIYDIPAGELTYGAALAEVGALAARFADAGYGAGMRVGLLLENRPVFFVIWLALNKLGASVVPINPDLRAAELEYLIAHAELALIISIPTRMEELGAAAGEAGVDLAVIPPEGMPPRPRAGAAVAEARTGEAREAAILYTSGTTGRPKGCVLPNTYFLMAGEWYAALGGIATLRQDGERMITPLPIFHMNAMAYSFMAMVAVGGCLIALDRFHPRQWCSDVAASGATCLHYLGVMPSMLMGLPEGPHDSAHAVRFGFGAGVDPKLQEAFETRFGFPLVEAWAMTETGAGAVIAAASEDRLVGQASIGAPGSEVEVRLEGDSPDQGELLVRHAGRDPRRGFFSHYEKDAEATAQAWAGGWFHTGDIVRRGADGNYFFVDRKKNVIRRSGENIAAVEVESILMRHPAVRAAGVAAVPDEMRGDEVFACLVADADAEEIARWCLGQMAYYKVPGYIAFVDALPLTPTQKIQRAALKALAAELLPQAADLRHLKKRQVA</sequence>
<dbReference type="Pfam" id="PF00501">
    <property type="entry name" value="AMP-binding"/>
    <property type="match status" value="1"/>
</dbReference>
<organism evidence="5 6">
    <name type="scientific">Sulfitobacter albidus</name>
    <dbReference type="NCBI Taxonomy" id="2829501"/>
    <lineage>
        <taxon>Bacteria</taxon>
        <taxon>Pseudomonadati</taxon>
        <taxon>Pseudomonadota</taxon>
        <taxon>Alphaproteobacteria</taxon>
        <taxon>Rhodobacterales</taxon>
        <taxon>Roseobacteraceae</taxon>
        <taxon>Sulfitobacter</taxon>
    </lineage>
</organism>
<dbReference type="InterPro" id="IPR020845">
    <property type="entry name" value="AMP-binding_CS"/>
</dbReference>
<proteinExistence type="inferred from homology"/>
<evidence type="ECO:0000259" key="4">
    <source>
        <dbReference type="Pfam" id="PF13193"/>
    </source>
</evidence>
<gene>
    <name evidence="5" type="ORF">KDD17_18480</name>
</gene>
<evidence type="ECO:0000256" key="1">
    <source>
        <dbReference type="ARBA" id="ARBA00006432"/>
    </source>
</evidence>
<dbReference type="Gene3D" id="3.30.300.30">
    <property type="match status" value="1"/>
</dbReference>
<dbReference type="KEGG" id="sual:KDD17_18480"/>
<dbReference type="SUPFAM" id="SSF56801">
    <property type="entry name" value="Acetyl-CoA synthetase-like"/>
    <property type="match status" value="1"/>
</dbReference>
<keyword evidence="6" id="KW-1185">Reference proteome</keyword>
<dbReference type="InterPro" id="IPR042099">
    <property type="entry name" value="ANL_N_sf"/>
</dbReference>
<dbReference type="InterPro" id="IPR045851">
    <property type="entry name" value="AMP-bd_C_sf"/>
</dbReference>
<dbReference type="GO" id="GO:0031956">
    <property type="term" value="F:medium-chain fatty acid-CoA ligase activity"/>
    <property type="evidence" value="ECO:0007669"/>
    <property type="project" value="TreeGrafter"/>
</dbReference>
<dbReference type="PANTHER" id="PTHR43201">
    <property type="entry name" value="ACYL-COA SYNTHETASE"/>
    <property type="match status" value="1"/>
</dbReference>
<dbReference type="InterPro" id="IPR025110">
    <property type="entry name" value="AMP-bd_C"/>
</dbReference>
<reference evidence="5" key="1">
    <citation type="submission" date="2021-04" db="EMBL/GenBank/DDBJ databases">
        <title>Complete genome sequence for Sulfitobacter sp. strain JK7-1.</title>
        <authorList>
            <person name="Park S.-J."/>
        </authorList>
    </citation>
    <scope>NUCLEOTIDE SEQUENCE</scope>
    <source>
        <strain evidence="5">JK7-1</strain>
    </source>
</reference>
<dbReference type="AlphaFoldDB" id="A0A975JH46"/>
<dbReference type="PANTHER" id="PTHR43201:SF5">
    <property type="entry name" value="MEDIUM-CHAIN ACYL-COA LIGASE ACSF2, MITOCHONDRIAL"/>
    <property type="match status" value="1"/>
</dbReference>
<dbReference type="EMBL" id="CP073585">
    <property type="protein sequence ID" value="QUJ78429.1"/>
    <property type="molecule type" value="Genomic_DNA"/>
</dbReference>
<name>A0A975JH46_9RHOB</name>
<evidence type="ECO:0000256" key="2">
    <source>
        <dbReference type="ARBA" id="ARBA00022598"/>
    </source>
</evidence>
<evidence type="ECO:0000259" key="3">
    <source>
        <dbReference type="Pfam" id="PF00501"/>
    </source>
</evidence>
<evidence type="ECO:0000313" key="5">
    <source>
        <dbReference type="EMBL" id="QUJ78429.1"/>
    </source>
</evidence>
<accession>A0A975JH46</accession>
<keyword evidence="2" id="KW-0436">Ligase</keyword>
<dbReference type="PROSITE" id="PS00455">
    <property type="entry name" value="AMP_BINDING"/>
    <property type="match status" value="1"/>
</dbReference>
<dbReference type="Pfam" id="PF13193">
    <property type="entry name" value="AMP-binding_C"/>
    <property type="match status" value="1"/>
</dbReference>
<dbReference type="Gene3D" id="3.40.50.12780">
    <property type="entry name" value="N-terminal domain of ligase-like"/>
    <property type="match status" value="1"/>
</dbReference>
<feature type="domain" description="AMP-binding enzyme C-terminal" evidence="4">
    <location>
        <begin position="464"/>
        <end position="535"/>
    </location>
</feature>
<protein>
    <submittedName>
        <fullName evidence="5">AMP-binding protein</fullName>
    </submittedName>
</protein>
<comment type="similarity">
    <text evidence="1">Belongs to the ATP-dependent AMP-binding enzyme family.</text>
</comment>